<dbReference type="AlphaFoldDB" id="A0AAD5YQJ9"/>
<protein>
    <submittedName>
        <fullName evidence="2">Uncharacterized protein</fullName>
    </submittedName>
</protein>
<sequence>MPTATTAAPVAPQSSKSRIPSSLVAFPSVSQSLHSLSSATSVHGVSLHPSSFSQHPAQSEAKLEVALNKNLAAAKQRQQEDQERRLREMKDAARLRMLEEQRAQASAETALTMKSRKPKAN</sequence>
<feature type="region of interest" description="Disordered" evidence="1">
    <location>
        <begin position="101"/>
        <end position="121"/>
    </location>
</feature>
<accession>A0AAD5YQJ9</accession>
<comment type="caution">
    <text evidence="2">The sequence shown here is derived from an EMBL/GenBank/DDBJ whole genome shotgun (WGS) entry which is preliminary data.</text>
</comment>
<name>A0AAD5YQJ9_9AGAR</name>
<evidence type="ECO:0000313" key="3">
    <source>
        <dbReference type="Proteomes" id="UP001213000"/>
    </source>
</evidence>
<evidence type="ECO:0000313" key="2">
    <source>
        <dbReference type="EMBL" id="KAJ3568235.1"/>
    </source>
</evidence>
<proteinExistence type="predicted"/>
<reference evidence="2" key="1">
    <citation type="submission" date="2022-07" db="EMBL/GenBank/DDBJ databases">
        <title>Genome Sequence of Leucocoprinus birnbaumii.</title>
        <authorList>
            <person name="Buettner E."/>
        </authorList>
    </citation>
    <scope>NUCLEOTIDE SEQUENCE</scope>
    <source>
        <strain evidence="2">VT141</strain>
    </source>
</reference>
<gene>
    <name evidence="2" type="ORF">NP233_g5844</name>
</gene>
<keyword evidence="3" id="KW-1185">Reference proteome</keyword>
<organism evidence="2 3">
    <name type="scientific">Leucocoprinus birnbaumii</name>
    <dbReference type="NCBI Taxonomy" id="56174"/>
    <lineage>
        <taxon>Eukaryota</taxon>
        <taxon>Fungi</taxon>
        <taxon>Dikarya</taxon>
        <taxon>Basidiomycota</taxon>
        <taxon>Agaricomycotina</taxon>
        <taxon>Agaricomycetes</taxon>
        <taxon>Agaricomycetidae</taxon>
        <taxon>Agaricales</taxon>
        <taxon>Agaricineae</taxon>
        <taxon>Agaricaceae</taxon>
        <taxon>Leucocoprinus</taxon>
    </lineage>
</organism>
<dbReference type="Proteomes" id="UP001213000">
    <property type="component" value="Unassembled WGS sequence"/>
</dbReference>
<dbReference type="EMBL" id="JANIEX010000358">
    <property type="protein sequence ID" value="KAJ3568235.1"/>
    <property type="molecule type" value="Genomic_DNA"/>
</dbReference>
<evidence type="ECO:0000256" key="1">
    <source>
        <dbReference type="SAM" id="MobiDB-lite"/>
    </source>
</evidence>